<gene>
    <name evidence="1" type="ORF">GS597_10630</name>
</gene>
<dbReference type="AlphaFoldDB" id="A0A8K2A8B8"/>
<proteinExistence type="predicted"/>
<keyword evidence="2" id="KW-1185">Reference proteome</keyword>
<evidence type="ECO:0000313" key="2">
    <source>
        <dbReference type="Proteomes" id="UP000607397"/>
    </source>
</evidence>
<protein>
    <submittedName>
        <fullName evidence="1">DUF2887 domain-containing protein</fullName>
    </submittedName>
</protein>
<dbReference type="EMBL" id="WVIC01000019">
    <property type="protein sequence ID" value="NCJ06955.1"/>
    <property type="molecule type" value="Genomic_DNA"/>
</dbReference>
<organism evidence="1 2">
    <name type="scientific">Petrachloros mirabilis ULC683</name>
    <dbReference type="NCBI Taxonomy" id="2781853"/>
    <lineage>
        <taxon>Bacteria</taxon>
        <taxon>Bacillati</taxon>
        <taxon>Cyanobacteriota</taxon>
        <taxon>Cyanophyceae</taxon>
        <taxon>Synechococcales</taxon>
        <taxon>Petrachlorosaceae</taxon>
        <taxon>Petrachloros</taxon>
        <taxon>Petrachloros mirabilis</taxon>
    </lineage>
</organism>
<reference evidence="1" key="1">
    <citation type="submission" date="2019-12" db="EMBL/GenBank/DDBJ databases">
        <title>High-Quality draft genome sequences of three cyanobacteria isolated from the limestone walls of the Old Cathedral of Coimbra.</title>
        <authorList>
            <person name="Tiago I."/>
            <person name="Soares F."/>
            <person name="Portugal A."/>
        </authorList>
    </citation>
    <scope>NUCLEOTIDE SEQUENCE [LARGE SCALE GENOMIC DNA]</scope>
    <source>
        <strain evidence="1">C</strain>
    </source>
</reference>
<dbReference type="InterPro" id="IPR022573">
    <property type="entry name" value="DUF2887"/>
</dbReference>
<evidence type="ECO:0000313" key="1">
    <source>
        <dbReference type="EMBL" id="NCJ06955.1"/>
    </source>
</evidence>
<name>A0A8K2A8B8_9CYAN</name>
<accession>A0A8K2A8B8</accession>
<dbReference type="RefSeq" id="WP_161825436.1">
    <property type="nucleotide sequence ID" value="NZ_WVIC01000019.1"/>
</dbReference>
<dbReference type="Pfam" id="PF11103">
    <property type="entry name" value="DUF2887"/>
    <property type="match status" value="1"/>
</dbReference>
<comment type="caution">
    <text evidence="1">The sequence shown here is derived from an EMBL/GenBank/DDBJ whole genome shotgun (WGS) entry which is preliminary data.</text>
</comment>
<dbReference type="Proteomes" id="UP000607397">
    <property type="component" value="Unassembled WGS sequence"/>
</dbReference>
<sequence>MPRFYLDEFNPPEPAPLSLQPIQLIIALAAQSTSLASRLVEQTLQQVSDQFEQASAGAREWLRRRLRYSSLKKGQWASP</sequence>